<feature type="region of interest" description="Disordered" evidence="1">
    <location>
        <begin position="93"/>
        <end position="120"/>
    </location>
</feature>
<feature type="compositionally biased region" description="Basic and acidic residues" evidence="1">
    <location>
        <begin position="110"/>
        <end position="120"/>
    </location>
</feature>
<gene>
    <name evidence="2" type="ORF">DPX16_3155</name>
</gene>
<reference evidence="2 3" key="1">
    <citation type="submission" date="2018-10" db="EMBL/GenBank/DDBJ databases">
        <title>Genome assembly for a Yunnan-Guizhou Plateau 3E fish, Anabarilius grahami (Regan), and its evolutionary and genetic applications.</title>
        <authorList>
            <person name="Jiang W."/>
        </authorList>
    </citation>
    <scope>NUCLEOTIDE SEQUENCE [LARGE SCALE GENOMIC DNA]</scope>
    <source>
        <strain evidence="2">AG-KIZ</strain>
        <tissue evidence="2">Muscle</tissue>
    </source>
</reference>
<proteinExistence type="predicted"/>
<sequence length="120" mass="13539">MCRFSHGIEEFNLKLKHQPKLSESAELNAAPEENFSSYIELRSDTRYARPVSRVQYWAAVDRTVDDEQSLTRGETLWASIRSGHMVSLADIQMSGSEPDHPQQTCSGSRVTEEHGELQTG</sequence>
<evidence type="ECO:0000256" key="1">
    <source>
        <dbReference type="SAM" id="MobiDB-lite"/>
    </source>
</evidence>
<comment type="caution">
    <text evidence="2">The sequence shown here is derived from an EMBL/GenBank/DDBJ whole genome shotgun (WGS) entry which is preliminary data.</text>
</comment>
<dbReference type="AlphaFoldDB" id="A0A3N0YYU8"/>
<keyword evidence="3" id="KW-1185">Reference proteome</keyword>
<evidence type="ECO:0000313" key="3">
    <source>
        <dbReference type="Proteomes" id="UP000281406"/>
    </source>
</evidence>
<dbReference type="Proteomes" id="UP000281406">
    <property type="component" value="Unassembled WGS sequence"/>
</dbReference>
<name>A0A3N0YYU8_ANAGA</name>
<accession>A0A3N0YYU8</accession>
<evidence type="ECO:0000313" key="2">
    <source>
        <dbReference type="EMBL" id="ROL51466.1"/>
    </source>
</evidence>
<protein>
    <submittedName>
        <fullName evidence="2">Uncharacterized protein</fullName>
    </submittedName>
</protein>
<dbReference type="EMBL" id="RJVU01018580">
    <property type="protein sequence ID" value="ROL51466.1"/>
    <property type="molecule type" value="Genomic_DNA"/>
</dbReference>
<organism evidence="2 3">
    <name type="scientific">Anabarilius grahami</name>
    <name type="common">Kanglang fish</name>
    <name type="synonym">Barilius grahami</name>
    <dbReference type="NCBI Taxonomy" id="495550"/>
    <lineage>
        <taxon>Eukaryota</taxon>
        <taxon>Metazoa</taxon>
        <taxon>Chordata</taxon>
        <taxon>Craniata</taxon>
        <taxon>Vertebrata</taxon>
        <taxon>Euteleostomi</taxon>
        <taxon>Actinopterygii</taxon>
        <taxon>Neopterygii</taxon>
        <taxon>Teleostei</taxon>
        <taxon>Ostariophysi</taxon>
        <taxon>Cypriniformes</taxon>
        <taxon>Xenocyprididae</taxon>
        <taxon>Xenocypridinae</taxon>
        <taxon>Xenocypridinae incertae sedis</taxon>
        <taxon>Anabarilius</taxon>
    </lineage>
</organism>